<accession>A0A9N9P486</accession>
<keyword evidence="2" id="KW-1185">Reference proteome</keyword>
<evidence type="ECO:0000313" key="2">
    <source>
        <dbReference type="Proteomes" id="UP000789405"/>
    </source>
</evidence>
<evidence type="ECO:0000313" key="1">
    <source>
        <dbReference type="EMBL" id="CAG8802148.1"/>
    </source>
</evidence>
<sequence length="66" mass="7640">GESKNKPAILMTEMLKTKLSNCIQTLADIGMILIKMIYKAFEYYEKPAESDYVDGMYDISKVNKRR</sequence>
<dbReference type="EMBL" id="CAJVPY010036580">
    <property type="protein sequence ID" value="CAG8802148.1"/>
    <property type="molecule type" value="Genomic_DNA"/>
</dbReference>
<organism evidence="1 2">
    <name type="scientific">Dentiscutata erythropus</name>
    <dbReference type="NCBI Taxonomy" id="1348616"/>
    <lineage>
        <taxon>Eukaryota</taxon>
        <taxon>Fungi</taxon>
        <taxon>Fungi incertae sedis</taxon>
        <taxon>Mucoromycota</taxon>
        <taxon>Glomeromycotina</taxon>
        <taxon>Glomeromycetes</taxon>
        <taxon>Diversisporales</taxon>
        <taxon>Gigasporaceae</taxon>
        <taxon>Dentiscutata</taxon>
    </lineage>
</organism>
<name>A0A9N9P486_9GLOM</name>
<protein>
    <submittedName>
        <fullName evidence="1">15084_t:CDS:1</fullName>
    </submittedName>
</protein>
<dbReference type="AlphaFoldDB" id="A0A9N9P486"/>
<feature type="non-terminal residue" evidence="1">
    <location>
        <position position="1"/>
    </location>
</feature>
<comment type="caution">
    <text evidence="1">The sequence shown here is derived from an EMBL/GenBank/DDBJ whole genome shotgun (WGS) entry which is preliminary data.</text>
</comment>
<gene>
    <name evidence="1" type="ORF">DERYTH_LOCUS23612</name>
</gene>
<proteinExistence type="predicted"/>
<reference evidence="1" key="1">
    <citation type="submission" date="2021-06" db="EMBL/GenBank/DDBJ databases">
        <authorList>
            <person name="Kallberg Y."/>
            <person name="Tangrot J."/>
            <person name="Rosling A."/>
        </authorList>
    </citation>
    <scope>NUCLEOTIDE SEQUENCE</scope>
    <source>
        <strain evidence="1">MA453B</strain>
    </source>
</reference>
<dbReference type="Proteomes" id="UP000789405">
    <property type="component" value="Unassembled WGS sequence"/>
</dbReference>